<protein>
    <submittedName>
        <fullName evidence="1">Uncharacterized protein</fullName>
    </submittedName>
</protein>
<organism evidence="1 2">
    <name type="scientific">Dichomitus squalens (strain LYAD-421)</name>
    <name type="common">Western red white-rot fungus</name>
    <dbReference type="NCBI Taxonomy" id="732165"/>
    <lineage>
        <taxon>Eukaryota</taxon>
        <taxon>Fungi</taxon>
        <taxon>Dikarya</taxon>
        <taxon>Basidiomycota</taxon>
        <taxon>Agaricomycotina</taxon>
        <taxon>Agaricomycetes</taxon>
        <taxon>Polyporales</taxon>
        <taxon>Polyporaceae</taxon>
        <taxon>Dichomitus</taxon>
    </lineage>
</organism>
<evidence type="ECO:0000313" key="1">
    <source>
        <dbReference type="EMBL" id="EJF57503.1"/>
    </source>
</evidence>
<reference evidence="1 2" key="1">
    <citation type="journal article" date="2012" name="Science">
        <title>The Paleozoic origin of enzymatic lignin decomposition reconstructed from 31 fungal genomes.</title>
        <authorList>
            <person name="Floudas D."/>
            <person name="Binder M."/>
            <person name="Riley R."/>
            <person name="Barry K."/>
            <person name="Blanchette R.A."/>
            <person name="Henrissat B."/>
            <person name="Martinez A.T."/>
            <person name="Otillar R."/>
            <person name="Spatafora J.W."/>
            <person name="Yadav J.S."/>
            <person name="Aerts A."/>
            <person name="Benoit I."/>
            <person name="Boyd A."/>
            <person name="Carlson A."/>
            <person name="Copeland A."/>
            <person name="Coutinho P.M."/>
            <person name="de Vries R.P."/>
            <person name="Ferreira P."/>
            <person name="Findley K."/>
            <person name="Foster B."/>
            <person name="Gaskell J."/>
            <person name="Glotzer D."/>
            <person name="Gorecki P."/>
            <person name="Heitman J."/>
            <person name="Hesse C."/>
            <person name="Hori C."/>
            <person name="Igarashi K."/>
            <person name="Jurgens J.A."/>
            <person name="Kallen N."/>
            <person name="Kersten P."/>
            <person name="Kohler A."/>
            <person name="Kuees U."/>
            <person name="Kumar T.K.A."/>
            <person name="Kuo A."/>
            <person name="LaButti K."/>
            <person name="Larrondo L.F."/>
            <person name="Lindquist E."/>
            <person name="Ling A."/>
            <person name="Lombard V."/>
            <person name="Lucas S."/>
            <person name="Lundell T."/>
            <person name="Martin R."/>
            <person name="McLaughlin D.J."/>
            <person name="Morgenstern I."/>
            <person name="Morin E."/>
            <person name="Murat C."/>
            <person name="Nagy L.G."/>
            <person name="Nolan M."/>
            <person name="Ohm R.A."/>
            <person name="Patyshakuliyeva A."/>
            <person name="Rokas A."/>
            <person name="Ruiz-Duenas F.J."/>
            <person name="Sabat G."/>
            <person name="Salamov A."/>
            <person name="Samejima M."/>
            <person name="Schmutz J."/>
            <person name="Slot J.C."/>
            <person name="St John F."/>
            <person name="Stenlid J."/>
            <person name="Sun H."/>
            <person name="Sun S."/>
            <person name="Syed K."/>
            <person name="Tsang A."/>
            <person name="Wiebenga A."/>
            <person name="Young D."/>
            <person name="Pisabarro A."/>
            <person name="Eastwood D.C."/>
            <person name="Martin F."/>
            <person name="Cullen D."/>
            <person name="Grigoriev I.V."/>
            <person name="Hibbett D.S."/>
        </authorList>
    </citation>
    <scope>NUCLEOTIDE SEQUENCE [LARGE SCALE GENOMIC DNA]</scope>
    <source>
        <strain evidence="1 2">LYAD-421 SS1</strain>
    </source>
</reference>
<name>R7SNI6_DICSQ</name>
<dbReference type="KEGG" id="dsq:DICSQDRAFT_69412"/>
<dbReference type="HOGENOM" id="CLU_1669351_0_0_1"/>
<accession>R7SNI6</accession>
<dbReference type="AlphaFoldDB" id="R7SNI6"/>
<gene>
    <name evidence="1" type="ORF">DICSQDRAFT_69412</name>
</gene>
<dbReference type="EMBL" id="JH719450">
    <property type="protein sequence ID" value="EJF57503.1"/>
    <property type="molecule type" value="Genomic_DNA"/>
</dbReference>
<dbReference type="RefSeq" id="XP_007369820.1">
    <property type="nucleotide sequence ID" value="XM_007369758.1"/>
</dbReference>
<dbReference type="GeneID" id="18843629"/>
<proteinExistence type="predicted"/>
<dbReference type="Proteomes" id="UP000053319">
    <property type="component" value="Unassembled WGS sequence"/>
</dbReference>
<sequence length="171" mass="19499">MASVASPYVVLHELSHAVPVIVVRQQLNCLPNSRVSCQRRVMVKPYQLSPQLLTVRNVDLALILEEILFDVPIDQVISQCCRSELLHMLQGFYNCRFKVLTLPDALQEGLVRYNRKVSSSTHQDMELFRAEYCSSQVVFTITVLIVWSPRHCVCMSVRDIRLVGDDKVKPG</sequence>
<evidence type="ECO:0000313" key="2">
    <source>
        <dbReference type="Proteomes" id="UP000053319"/>
    </source>
</evidence>